<feature type="region of interest" description="Disordered" evidence="4">
    <location>
        <begin position="30"/>
        <end position="93"/>
    </location>
</feature>
<comment type="caution">
    <text evidence="6">The sequence shown here is derived from an EMBL/GenBank/DDBJ whole genome shotgun (WGS) entry which is preliminary data.</text>
</comment>
<dbReference type="FunFam" id="2.20.25.10:FF:000011">
    <property type="entry name" value="peptide-N(4)-(N-acetyl-beta- glucosaminyl)asparagine amidase"/>
    <property type="match status" value="1"/>
</dbReference>
<accession>A0A9P4Q6Z9</accession>
<feature type="compositionally biased region" description="Pro residues" evidence="4">
    <location>
        <begin position="83"/>
        <end position="93"/>
    </location>
</feature>
<evidence type="ECO:0000256" key="1">
    <source>
        <dbReference type="ARBA" id="ARBA00009390"/>
    </source>
</evidence>
<evidence type="ECO:0000256" key="4">
    <source>
        <dbReference type="SAM" id="MobiDB-lite"/>
    </source>
</evidence>
<dbReference type="InterPro" id="IPR002931">
    <property type="entry name" value="Transglutaminase-like"/>
</dbReference>
<dbReference type="GO" id="GO:0000224">
    <property type="term" value="F:peptide-N4-(N-acetyl-beta-glucosaminyl)asparagine amidase activity"/>
    <property type="evidence" value="ECO:0007669"/>
    <property type="project" value="TreeGrafter"/>
</dbReference>
<feature type="compositionally biased region" description="Polar residues" evidence="4">
    <location>
        <begin position="32"/>
        <end position="45"/>
    </location>
</feature>
<proteinExistence type="inferred from homology"/>
<dbReference type="SMART" id="SM00460">
    <property type="entry name" value="TGc"/>
    <property type="match status" value="1"/>
</dbReference>
<dbReference type="Gene3D" id="3.10.620.30">
    <property type="match status" value="1"/>
</dbReference>
<dbReference type="AlphaFoldDB" id="A0A9P4Q6Z9"/>
<evidence type="ECO:0000259" key="5">
    <source>
        <dbReference type="SMART" id="SM00460"/>
    </source>
</evidence>
<keyword evidence="7" id="KW-1185">Reference proteome</keyword>
<organism evidence="6 7">
    <name type="scientific">Polychaeton citri CBS 116435</name>
    <dbReference type="NCBI Taxonomy" id="1314669"/>
    <lineage>
        <taxon>Eukaryota</taxon>
        <taxon>Fungi</taxon>
        <taxon>Dikarya</taxon>
        <taxon>Ascomycota</taxon>
        <taxon>Pezizomycotina</taxon>
        <taxon>Dothideomycetes</taxon>
        <taxon>Dothideomycetidae</taxon>
        <taxon>Capnodiales</taxon>
        <taxon>Capnodiaceae</taxon>
        <taxon>Polychaeton</taxon>
    </lineage>
</organism>
<dbReference type="GO" id="GO:0006516">
    <property type="term" value="P:glycoprotein catabolic process"/>
    <property type="evidence" value="ECO:0007669"/>
    <property type="project" value="TreeGrafter"/>
</dbReference>
<dbReference type="SUPFAM" id="SSF54001">
    <property type="entry name" value="Cysteine proteinases"/>
    <property type="match status" value="1"/>
</dbReference>
<dbReference type="Pfam" id="PF01841">
    <property type="entry name" value="Transglut_core"/>
    <property type="match status" value="1"/>
</dbReference>
<dbReference type="GO" id="GO:0005829">
    <property type="term" value="C:cytosol"/>
    <property type="evidence" value="ECO:0007669"/>
    <property type="project" value="TreeGrafter"/>
</dbReference>
<evidence type="ECO:0000313" key="7">
    <source>
        <dbReference type="Proteomes" id="UP000799441"/>
    </source>
</evidence>
<dbReference type="PANTHER" id="PTHR12143">
    <property type="entry name" value="PEPTIDE N-GLYCANASE PNGASE -RELATED"/>
    <property type="match status" value="1"/>
</dbReference>
<dbReference type="PANTHER" id="PTHR12143:SF19">
    <property type="entry name" value="PEPTIDE-N(4)-(N-ACETYL-BETA-GLUCOSAMINYL)ASPARAGINE AMIDASE"/>
    <property type="match status" value="1"/>
</dbReference>
<dbReference type="EMBL" id="MU003787">
    <property type="protein sequence ID" value="KAF2721773.1"/>
    <property type="molecule type" value="Genomic_DNA"/>
</dbReference>
<dbReference type="InterPro" id="IPR038765">
    <property type="entry name" value="Papain-like_cys_pep_sf"/>
</dbReference>
<gene>
    <name evidence="6" type="ORF">K431DRAFT_223404</name>
</gene>
<feature type="compositionally biased region" description="Basic and acidic residues" evidence="4">
    <location>
        <begin position="446"/>
        <end position="457"/>
    </location>
</feature>
<comment type="similarity">
    <text evidence="1">Belongs to the transglutaminase-like superfamily. PNGase family.</text>
</comment>
<dbReference type="InterPro" id="IPR050883">
    <property type="entry name" value="PNGase"/>
</dbReference>
<dbReference type="GO" id="GO:0046872">
    <property type="term" value="F:metal ion binding"/>
    <property type="evidence" value="ECO:0007669"/>
    <property type="project" value="UniProtKB-KW"/>
</dbReference>
<protein>
    <recommendedName>
        <fullName evidence="5">Transglutaminase-like domain-containing protein</fullName>
    </recommendedName>
</protein>
<dbReference type="Gene3D" id="2.20.25.10">
    <property type="match status" value="1"/>
</dbReference>
<sequence>MPRRRPVPQQPASLSDNWAGDLTEQFRRKLSTNRMNHLNGRSLSQRRAPRDAPRDYFVDRQQPPQLPPRYGYDASAGHDYSMPAPPPNTPPPTYTSLRNLPVEPTQPMDAKSVRFQAMLVSLSNMPCKWENPGLLDEALGAIPLQRVYDQAQEESDYFQAEAASLGPDVKPAWGYQDCVIRALLKWFKREFFQWINNPPCAACRSPTIAKGRAAPIPDESARGASRVELYQCSNAYCGAYERFPRYNDAFVLLQTRRGRCGEWANCFSMLCRAVGSRVRWVWNSEDHVWTEVYSVHRKRWVHVDACEEAWDTPLMYTRGWAKKLGYCIAFSADGCQDVTRRYCRNPALDATERKRCTEGELLWIMREIKNMRRKDQEKKEKFRLEQDDMREDSEFRRYIIEALALSICRLVPGRPGRTDSNDNKAAEVAAEAAGRQSGGRQWVSQRGEDGRNRHMGPDSRGAQ</sequence>
<feature type="compositionally biased region" description="Basic and acidic residues" evidence="4">
    <location>
        <begin position="416"/>
        <end position="425"/>
    </location>
</feature>
<dbReference type="GO" id="GO:0005634">
    <property type="term" value="C:nucleus"/>
    <property type="evidence" value="ECO:0007669"/>
    <property type="project" value="TreeGrafter"/>
</dbReference>
<evidence type="ECO:0000313" key="6">
    <source>
        <dbReference type="EMBL" id="KAF2721773.1"/>
    </source>
</evidence>
<evidence type="ECO:0000256" key="3">
    <source>
        <dbReference type="ARBA" id="ARBA00022833"/>
    </source>
</evidence>
<feature type="region of interest" description="Disordered" evidence="4">
    <location>
        <begin position="1"/>
        <end position="20"/>
    </location>
</feature>
<feature type="region of interest" description="Disordered" evidence="4">
    <location>
        <begin position="414"/>
        <end position="463"/>
    </location>
</feature>
<feature type="compositionally biased region" description="Basic and acidic residues" evidence="4">
    <location>
        <begin position="48"/>
        <end position="58"/>
    </location>
</feature>
<dbReference type="Proteomes" id="UP000799441">
    <property type="component" value="Unassembled WGS sequence"/>
</dbReference>
<keyword evidence="2" id="KW-0479">Metal-binding</keyword>
<evidence type="ECO:0000256" key="2">
    <source>
        <dbReference type="ARBA" id="ARBA00022723"/>
    </source>
</evidence>
<feature type="domain" description="Transglutaminase-like" evidence="5">
    <location>
        <begin position="252"/>
        <end position="307"/>
    </location>
</feature>
<dbReference type="OrthoDB" id="409136at2759"/>
<name>A0A9P4Q6Z9_9PEZI</name>
<reference evidence="6" key="1">
    <citation type="journal article" date="2020" name="Stud. Mycol.">
        <title>101 Dothideomycetes genomes: a test case for predicting lifestyles and emergence of pathogens.</title>
        <authorList>
            <person name="Haridas S."/>
            <person name="Albert R."/>
            <person name="Binder M."/>
            <person name="Bloem J."/>
            <person name="Labutti K."/>
            <person name="Salamov A."/>
            <person name="Andreopoulos B."/>
            <person name="Baker S."/>
            <person name="Barry K."/>
            <person name="Bills G."/>
            <person name="Bluhm B."/>
            <person name="Cannon C."/>
            <person name="Castanera R."/>
            <person name="Culley D."/>
            <person name="Daum C."/>
            <person name="Ezra D."/>
            <person name="Gonzalez J."/>
            <person name="Henrissat B."/>
            <person name="Kuo A."/>
            <person name="Liang C."/>
            <person name="Lipzen A."/>
            <person name="Lutzoni F."/>
            <person name="Magnuson J."/>
            <person name="Mondo S."/>
            <person name="Nolan M."/>
            <person name="Ohm R."/>
            <person name="Pangilinan J."/>
            <person name="Park H.-J."/>
            <person name="Ramirez L."/>
            <person name="Alfaro M."/>
            <person name="Sun H."/>
            <person name="Tritt A."/>
            <person name="Yoshinaga Y."/>
            <person name="Zwiers L.-H."/>
            <person name="Turgeon B."/>
            <person name="Goodwin S."/>
            <person name="Spatafora J."/>
            <person name="Crous P."/>
            <person name="Grigoriev I."/>
        </authorList>
    </citation>
    <scope>NUCLEOTIDE SEQUENCE</scope>
    <source>
        <strain evidence="6">CBS 116435</strain>
    </source>
</reference>
<keyword evidence="3" id="KW-0862">Zinc</keyword>